<evidence type="ECO:0000256" key="1">
    <source>
        <dbReference type="ARBA" id="ARBA00022690"/>
    </source>
</evidence>
<dbReference type="Gene3D" id="3.10.450.10">
    <property type="match status" value="1"/>
</dbReference>
<dbReference type="PANTHER" id="PTHR47364:SF2">
    <property type="entry name" value="CYSTEINE PROTEINASE INHIBITOR 5"/>
    <property type="match status" value="1"/>
</dbReference>
<evidence type="ECO:0000313" key="4">
    <source>
        <dbReference type="Proteomes" id="UP000504603"/>
    </source>
</evidence>
<sequence>MSSVAVPGQNDAVVHNVEQHKLGQWEPIKDVKDPYVQELGRFGVMEANKQSGGNLIFNRVDFGERKVVAGIEYRLRVVVEKPGDNGIYFYMILVLDNKLESTWKFLSIEPFLK</sequence>
<dbReference type="RefSeq" id="XP_022153524.1">
    <property type="nucleotide sequence ID" value="XM_022297832.1"/>
</dbReference>
<evidence type="ECO:0000256" key="2">
    <source>
        <dbReference type="ARBA" id="ARBA00022704"/>
    </source>
</evidence>
<evidence type="ECO:0000313" key="5">
    <source>
        <dbReference type="RefSeq" id="XP_022153524.1"/>
    </source>
</evidence>
<name>A0A6J1DJB3_MOMCH</name>
<dbReference type="GO" id="GO:0004869">
    <property type="term" value="F:cysteine-type endopeptidase inhibitor activity"/>
    <property type="evidence" value="ECO:0007669"/>
    <property type="project" value="UniProtKB-KW"/>
</dbReference>
<dbReference type="KEGG" id="mcha:111021007"/>
<keyword evidence="4" id="KW-1185">Reference proteome</keyword>
<keyword evidence="2" id="KW-0789">Thiol protease inhibitor</keyword>
<dbReference type="GeneID" id="111021007"/>
<dbReference type="Pfam" id="PF16845">
    <property type="entry name" value="SQAPI"/>
    <property type="match status" value="1"/>
</dbReference>
<dbReference type="PANTHER" id="PTHR47364">
    <property type="entry name" value="CYSTEINE PROTEINASE INHIBITOR 5"/>
    <property type="match status" value="1"/>
</dbReference>
<dbReference type="AlphaFoldDB" id="A0A6J1DJB3"/>
<dbReference type="InterPro" id="IPR046350">
    <property type="entry name" value="Cystatin_sf"/>
</dbReference>
<reference evidence="5" key="1">
    <citation type="submission" date="2025-08" db="UniProtKB">
        <authorList>
            <consortium name="RefSeq"/>
        </authorList>
    </citation>
    <scope>IDENTIFICATION</scope>
    <source>
        <strain evidence="5">OHB3-1</strain>
    </source>
</reference>
<evidence type="ECO:0000259" key="3">
    <source>
        <dbReference type="Pfam" id="PF16845"/>
    </source>
</evidence>
<organism evidence="4 5">
    <name type="scientific">Momordica charantia</name>
    <name type="common">Bitter gourd</name>
    <name type="synonym">Balsam pear</name>
    <dbReference type="NCBI Taxonomy" id="3673"/>
    <lineage>
        <taxon>Eukaryota</taxon>
        <taxon>Viridiplantae</taxon>
        <taxon>Streptophyta</taxon>
        <taxon>Embryophyta</taxon>
        <taxon>Tracheophyta</taxon>
        <taxon>Spermatophyta</taxon>
        <taxon>Magnoliopsida</taxon>
        <taxon>eudicotyledons</taxon>
        <taxon>Gunneridae</taxon>
        <taxon>Pentapetalae</taxon>
        <taxon>rosids</taxon>
        <taxon>fabids</taxon>
        <taxon>Cucurbitales</taxon>
        <taxon>Cucurbitaceae</taxon>
        <taxon>Momordiceae</taxon>
        <taxon>Momordica</taxon>
    </lineage>
</organism>
<dbReference type="InterPro" id="IPR000010">
    <property type="entry name" value="Cystatin_dom"/>
</dbReference>
<proteinExistence type="predicted"/>
<gene>
    <name evidence="5" type="primary">LOC111021007</name>
</gene>
<dbReference type="CDD" id="cd00042">
    <property type="entry name" value="CY"/>
    <property type="match status" value="1"/>
</dbReference>
<feature type="domain" description="Cystatin" evidence="3">
    <location>
        <begin position="28"/>
        <end position="104"/>
    </location>
</feature>
<accession>A0A6J1DJB3</accession>
<dbReference type="OrthoDB" id="2016588at2759"/>
<keyword evidence="1" id="KW-0646">Protease inhibitor</keyword>
<dbReference type="SUPFAM" id="SSF54403">
    <property type="entry name" value="Cystatin/monellin"/>
    <property type="match status" value="1"/>
</dbReference>
<protein>
    <submittedName>
        <fullName evidence="5">Cysteine proteinase inhibitor 7</fullName>
    </submittedName>
</protein>
<dbReference type="Proteomes" id="UP000504603">
    <property type="component" value="Unplaced"/>
</dbReference>